<evidence type="ECO:0000259" key="1">
    <source>
        <dbReference type="Pfam" id="PF01266"/>
    </source>
</evidence>
<dbReference type="RefSeq" id="WP_069035493.1">
    <property type="nucleotide sequence ID" value="NZ_MDKC01000037.1"/>
</dbReference>
<name>A0ABX2ZMH8_9BACI</name>
<reference evidence="2 3" key="1">
    <citation type="submission" date="2016-07" db="EMBL/GenBank/DDBJ databases">
        <authorList>
            <person name="Townsley L."/>
            <person name="Shank E.A."/>
        </authorList>
    </citation>
    <scope>NUCLEOTIDE SEQUENCE [LARGE SCALE GENOMIC DNA]</scope>
    <source>
        <strain evidence="2 3">CH01</strain>
    </source>
</reference>
<accession>A0ABX2ZMH8</accession>
<protein>
    <recommendedName>
        <fullName evidence="1">FAD dependent oxidoreductase domain-containing protein</fullName>
    </recommendedName>
</protein>
<dbReference type="PANTHER" id="PTHR13847:SF201">
    <property type="entry name" value="PUTATIBE OXIDOREDUCTASE"/>
    <property type="match status" value="1"/>
</dbReference>
<dbReference type="InterPro" id="IPR036188">
    <property type="entry name" value="FAD/NAD-bd_sf"/>
</dbReference>
<comment type="caution">
    <text evidence="2">The sequence shown here is derived from an EMBL/GenBank/DDBJ whole genome shotgun (WGS) entry which is preliminary data.</text>
</comment>
<organism evidence="2 3">
    <name type="scientific">Gottfriedia luciferensis</name>
    <dbReference type="NCBI Taxonomy" id="178774"/>
    <lineage>
        <taxon>Bacteria</taxon>
        <taxon>Bacillati</taxon>
        <taxon>Bacillota</taxon>
        <taxon>Bacilli</taxon>
        <taxon>Bacillales</taxon>
        <taxon>Bacillaceae</taxon>
        <taxon>Gottfriedia</taxon>
    </lineage>
</organism>
<dbReference type="Proteomes" id="UP000094580">
    <property type="component" value="Unassembled WGS sequence"/>
</dbReference>
<dbReference type="Pfam" id="PF01266">
    <property type="entry name" value="DAO"/>
    <property type="match status" value="1"/>
</dbReference>
<evidence type="ECO:0000313" key="2">
    <source>
        <dbReference type="EMBL" id="ODG89712.1"/>
    </source>
</evidence>
<sequence length="406" mass="46021">MKSISGTLYWPTTYTDSHPELENINPLDEDLDCDFVIVGGGESGSLCAYFLSQTGAKVILLDKRKKVVQGSTSANTGLLQYSNDKTLNSFIHSYGKEIAVRHYQLCVEAIKGLEEMSKNIDINPDFIKRKSLYYASNLDGKEMIDLEYKTLKENGFTVERYTKSQIEEKFNFTKEAALFTGDDAEVNPYKYAHGLLLYALKRGLKVYSETEVTRIIGTDEGVQLFTKNKHTVRAKKVIFAGGYESMEIKSEKNAILTSTFAIATQPLVEKSNAWYENCLIWETARPYLYLRTTVDGRIIVGGLDEPTIIPEKRESMLFHKKELLIKNLIELFPHYKEAKAEYFWTGTFGGTHSGLPMIRQYDEYPNCLFLMAYGGNGTVYSYILAKILKDLVTVGSHPDASIYMNH</sequence>
<dbReference type="EMBL" id="MDKC01000037">
    <property type="protein sequence ID" value="ODG89712.1"/>
    <property type="molecule type" value="Genomic_DNA"/>
</dbReference>
<dbReference type="Gene3D" id="3.50.50.60">
    <property type="entry name" value="FAD/NAD(P)-binding domain"/>
    <property type="match status" value="1"/>
</dbReference>
<proteinExistence type="predicted"/>
<evidence type="ECO:0000313" key="3">
    <source>
        <dbReference type="Proteomes" id="UP000094580"/>
    </source>
</evidence>
<feature type="domain" description="FAD dependent oxidoreductase" evidence="1">
    <location>
        <begin position="34"/>
        <end position="391"/>
    </location>
</feature>
<gene>
    <name evidence="2" type="ORF">BED47_14960</name>
</gene>
<dbReference type="PANTHER" id="PTHR13847">
    <property type="entry name" value="SARCOSINE DEHYDROGENASE-RELATED"/>
    <property type="match status" value="1"/>
</dbReference>
<dbReference type="SUPFAM" id="SSF51905">
    <property type="entry name" value="FAD/NAD(P)-binding domain"/>
    <property type="match status" value="1"/>
</dbReference>
<dbReference type="InterPro" id="IPR006076">
    <property type="entry name" value="FAD-dep_OxRdtase"/>
</dbReference>
<keyword evidence="3" id="KW-1185">Reference proteome</keyword>
<dbReference type="Gene3D" id="3.30.9.10">
    <property type="entry name" value="D-Amino Acid Oxidase, subunit A, domain 2"/>
    <property type="match status" value="1"/>
</dbReference>